<dbReference type="AlphaFoldDB" id="A0AA35V5T0"/>
<dbReference type="Proteomes" id="UP001177003">
    <property type="component" value="Chromosome 2"/>
</dbReference>
<keyword evidence="3" id="KW-0611">Plant defense</keyword>
<dbReference type="InterPro" id="IPR042197">
    <property type="entry name" value="Apaf_helical"/>
</dbReference>
<dbReference type="PRINTS" id="PR00364">
    <property type="entry name" value="DISEASERSIST"/>
</dbReference>
<dbReference type="GO" id="GO:0006952">
    <property type="term" value="P:defense response"/>
    <property type="evidence" value="ECO:0007669"/>
    <property type="project" value="UniProtKB-KW"/>
</dbReference>
<keyword evidence="4" id="KW-0067">ATP-binding</keyword>
<evidence type="ECO:0000259" key="6">
    <source>
        <dbReference type="Pfam" id="PF23247"/>
    </source>
</evidence>
<evidence type="ECO:0000259" key="5">
    <source>
        <dbReference type="Pfam" id="PF00931"/>
    </source>
</evidence>
<dbReference type="EMBL" id="OX465078">
    <property type="protein sequence ID" value="CAI9271039.1"/>
    <property type="molecule type" value="Genomic_DNA"/>
</dbReference>
<proteinExistence type="inferred from homology"/>
<dbReference type="InterPro" id="IPR002182">
    <property type="entry name" value="NB-ARC"/>
</dbReference>
<dbReference type="PANTHER" id="PTHR33463:SF96">
    <property type="entry name" value="LEUCINE-RICH REPEAT DOMAIN, L DOMAIN-LIKE PROTEIN-RELATED"/>
    <property type="match status" value="1"/>
</dbReference>
<evidence type="ECO:0008006" key="9">
    <source>
        <dbReference type="Google" id="ProtNLM"/>
    </source>
</evidence>
<evidence type="ECO:0000313" key="8">
    <source>
        <dbReference type="Proteomes" id="UP001177003"/>
    </source>
</evidence>
<comment type="similarity">
    <text evidence="1">Belongs to the disease resistance NB-LRR family.</text>
</comment>
<dbReference type="Gene3D" id="3.80.10.10">
    <property type="entry name" value="Ribonuclease Inhibitor"/>
    <property type="match status" value="2"/>
</dbReference>
<dbReference type="SUPFAM" id="SSF52540">
    <property type="entry name" value="P-loop containing nucleoside triphosphate hydrolases"/>
    <property type="match status" value="1"/>
</dbReference>
<feature type="domain" description="Disease resistance protein At4g27190-like leucine-rich repeats" evidence="6">
    <location>
        <begin position="700"/>
        <end position="779"/>
    </location>
</feature>
<reference evidence="7" key="1">
    <citation type="submission" date="2023-04" db="EMBL/GenBank/DDBJ databases">
        <authorList>
            <person name="Vijverberg K."/>
            <person name="Xiong W."/>
            <person name="Schranz E."/>
        </authorList>
    </citation>
    <scope>NUCLEOTIDE SEQUENCE</scope>
</reference>
<evidence type="ECO:0000256" key="4">
    <source>
        <dbReference type="ARBA" id="ARBA00022840"/>
    </source>
</evidence>
<dbReference type="InterPro" id="IPR027417">
    <property type="entry name" value="P-loop_NTPase"/>
</dbReference>
<dbReference type="PANTHER" id="PTHR33463">
    <property type="entry name" value="NB-ARC DOMAIN-CONTAINING PROTEIN-RELATED"/>
    <property type="match status" value="1"/>
</dbReference>
<dbReference type="Gene3D" id="1.10.8.430">
    <property type="entry name" value="Helical domain of apoptotic protease-activating factors"/>
    <property type="match status" value="1"/>
</dbReference>
<dbReference type="SUPFAM" id="SSF52058">
    <property type="entry name" value="L domain-like"/>
    <property type="match status" value="1"/>
</dbReference>
<dbReference type="GO" id="GO:0043531">
    <property type="term" value="F:ADP binding"/>
    <property type="evidence" value="ECO:0007669"/>
    <property type="project" value="InterPro"/>
</dbReference>
<keyword evidence="4" id="KW-0547">Nucleotide-binding</keyword>
<evidence type="ECO:0000256" key="1">
    <source>
        <dbReference type="ARBA" id="ARBA00008894"/>
    </source>
</evidence>
<dbReference type="Pfam" id="PF00931">
    <property type="entry name" value="NB-ARC"/>
    <property type="match status" value="1"/>
</dbReference>
<gene>
    <name evidence="7" type="ORF">LSALG_LOCUS11322</name>
</gene>
<dbReference type="Pfam" id="PF23247">
    <property type="entry name" value="LRR_RPS2"/>
    <property type="match status" value="2"/>
</dbReference>
<dbReference type="GO" id="GO:0005524">
    <property type="term" value="F:ATP binding"/>
    <property type="evidence" value="ECO:0007669"/>
    <property type="project" value="UniProtKB-KW"/>
</dbReference>
<dbReference type="InterPro" id="IPR057135">
    <property type="entry name" value="At4g27190-like_LRR"/>
</dbReference>
<keyword evidence="8" id="KW-1185">Reference proteome</keyword>
<organism evidence="7 8">
    <name type="scientific">Lactuca saligna</name>
    <name type="common">Willowleaf lettuce</name>
    <dbReference type="NCBI Taxonomy" id="75948"/>
    <lineage>
        <taxon>Eukaryota</taxon>
        <taxon>Viridiplantae</taxon>
        <taxon>Streptophyta</taxon>
        <taxon>Embryophyta</taxon>
        <taxon>Tracheophyta</taxon>
        <taxon>Spermatophyta</taxon>
        <taxon>Magnoliopsida</taxon>
        <taxon>eudicotyledons</taxon>
        <taxon>Gunneridae</taxon>
        <taxon>Pentapetalae</taxon>
        <taxon>asterids</taxon>
        <taxon>campanulids</taxon>
        <taxon>Asterales</taxon>
        <taxon>Asteraceae</taxon>
        <taxon>Cichorioideae</taxon>
        <taxon>Cichorieae</taxon>
        <taxon>Lactucinae</taxon>
        <taxon>Lactuca</taxon>
    </lineage>
</organism>
<feature type="domain" description="NB-ARC" evidence="5">
    <location>
        <begin position="128"/>
        <end position="299"/>
    </location>
</feature>
<dbReference type="InterPro" id="IPR032675">
    <property type="entry name" value="LRR_dom_sf"/>
</dbReference>
<protein>
    <recommendedName>
        <fullName evidence="9">NB-ARC domain-containing protein</fullName>
    </recommendedName>
</protein>
<accession>A0AA35V5T0</accession>
<evidence type="ECO:0000256" key="3">
    <source>
        <dbReference type="ARBA" id="ARBA00022821"/>
    </source>
</evidence>
<dbReference type="InterPro" id="IPR050905">
    <property type="entry name" value="Plant_NBS-LRR"/>
</dbReference>
<evidence type="ECO:0000256" key="2">
    <source>
        <dbReference type="ARBA" id="ARBA00022614"/>
    </source>
</evidence>
<sequence length="1020" mass="116433">MRRNIKSLNIDRDGVKEKMVHNERDDLEIPTNVQEWLEDVKKINEKVENLLSTDVVCCFNIRIRYKNGKRACKINEEIHHIMVCNSKIIWTDHRIPPGRIRPMNASTSSVTSSDHHDQFPSREHIFTEALNALKPDNATRMVALCGMGGVGKSKMVERLKMIVQERKMFDYWVHVVIGQETDLNIIQNTVAHYLGVEIGEIADQPARIEKILNRFKAISKGGEIKFLIILDDVCQRVDLNYIGLSRLSNEGVNFKVLLTSQDLDICNKMGVQDNLVLNVEVLTEAEAQSLFDEVVGMRDDVEMEELNKIGKDIVKMCGGLPGAIEKMAVYLKDKSRSTWKDTLSRLEQHDRLNKIEPTGFEKSLDSLEEETRSIFFLCGLFPSAIPTEELLRYAYGLKVFRVFSIEAARIRLSSSIEKLMLKNLLMESEDVSCIKMHDLMLSFVLNMVSKGKDASFVRYGSMPKWTEDDMSIYERIISTCEGMTRFPEDLKFPKLSFLKLMQGDESLSFPSYFYKEMKELKVIEYASMKRYPAIEECSIKLRVLHLHQCSLSITGCSSIGNLYNLEVLSFAGSNIQWLHPRIGNLKKLRLLDLTDCSAILIDEGVFKSLEKLEELYAIAGGEDRNAIKFTDNNLNGMAERSKTLSALEFEFFGSNAQLENISFEKLKRFKISVGRSLDRGFSKITHSYENTLQLVTNSFDVFKYKTNELFKETEVLCLSVADMNDLENIDLKSARPHQHSSFYNLKVLVVSECAELKYLFTTGVAKDLSKLEHLEVEKCSNMEELIHTNGSRTTIIFPKLKFLSLCGLPKLLGLCCNVNIIALPQIVKLQLRTLPKITNIYPVNNSETSCLLKKEIRVPNLEKLQIEHLENLKEIWPRDYIRTSEEEVNLREIYAKDCDNLVNLFPCNPMPLLHHLEELKVKKCGSIEELFNIDLDSIGQTGEGCNNSSLRNIQVKELGKLNEVWRIKGENNSGLSIRGFQAVETITITACTRFRGVFTPTTINFEMRAHIIMGATTTHD</sequence>
<name>A0AA35V5T0_LACSI</name>
<evidence type="ECO:0000313" key="7">
    <source>
        <dbReference type="EMBL" id="CAI9271039.1"/>
    </source>
</evidence>
<dbReference type="Gene3D" id="3.40.50.300">
    <property type="entry name" value="P-loop containing nucleotide triphosphate hydrolases"/>
    <property type="match status" value="1"/>
</dbReference>
<keyword evidence="2" id="KW-0433">Leucine-rich repeat</keyword>
<feature type="domain" description="Disease resistance protein At4g27190-like leucine-rich repeats" evidence="6">
    <location>
        <begin position="889"/>
        <end position="1001"/>
    </location>
</feature>